<dbReference type="AlphaFoldDB" id="A0A6A6V7I1"/>
<dbReference type="PANTHER" id="PTHR24148">
    <property type="entry name" value="ANKYRIN REPEAT DOMAIN-CONTAINING PROTEIN 39 HOMOLOG-RELATED"/>
    <property type="match status" value="1"/>
</dbReference>
<reference evidence="2" key="1">
    <citation type="journal article" date="2020" name="Stud. Mycol.">
        <title>101 Dothideomycetes genomes: a test case for predicting lifestyles and emergence of pathogens.</title>
        <authorList>
            <person name="Haridas S."/>
            <person name="Albert R."/>
            <person name="Binder M."/>
            <person name="Bloem J."/>
            <person name="Labutti K."/>
            <person name="Salamov A."/>
            <person name="Andreopoulos B."/>
            <person name="Baker S."/>
            <person name="Barry K."/>
            <person name="Bills G."/>
            <person name="Bluhm B."/>
            <person name="Cannon C."/>
            <person name="Castanera R."/>
            <person name="Culley D."/>
            <person name="Daum C."/>
            <person name="Ezra D."/>
            <person name="Gonzalez J."/>
            <person name="Henrissat B."/>
            <person name="Kuo A."/>
            <person name="Liang C."/>
            <person name="Lipzen A."/>
            <person name="Lutzoni F."/>
            <person name="Magnuson J."/>
            <person name="Mondo S."/>
            <person name="Nolan M."/>
            <person name="Ohm R."/>
            <person name="Pangilinan J."/>
            <person name="Park H.-J."/>
            <person name="Ramirez L."/>
            <person name="Alfaro M."/>
            <person name="Sun H."/>
            <person name="Tritt A."/>
            <person name="Yoshinaga Y."/>
            <person name="Zwiers L.-H."/>
            <person name="Turgeon B."/>
            <person name="Goodwin S."/>
            <person name="Spatafora J."/>
            <person name="Crous P."/>
            <person name="Grigoriev I."/>
        </authorList>
    </citation>
    <scope>NUCLEOTIDE SEQUENCE</scope>
    <source>
        <strain evidence="2">CBS 119925</strain>
    </source>
</reference>
<dbReference type="SMART" id="SM00456">
    <property type="entry name" value="WW"/>
    <property type="match status" value="1"/>
</dbReference>
<dbReference type="InterPro" id="IPR052895">
    <property type="entry name" value="HetReg/Transcr_Mod"/>
</dbReference>
<evidence type="ECO:0000259" key="1">
    <source>
        <dbReference type="PROSITE" id="PS50020"/>
    </source>
</evidence>
<dbReference type="Pfam" id="PF26639">
    <property type="entry name" value="Het-6_barrel"/>
    <property type="match status" value="1"/>
</dbReference>
<protein>
    <submittedName>
        <fullName evidence="2">HET-domain-containing protein</fullName>
    </submittedName>
</protein>
<dbReference type="Pfam" id="PF06985">
    <property type="entry name" value="HET"/>
    <property type="match status" value="1"/>
</dbReference>
<gene>
    <name evidence="2" type="ORF">M011DRAFT_404383</name>
</gene>
<dbReference type="CDD" id="cd00201">
    <property type="entry name" value="WW"/>
    <property type="match status" value="1"/>
</dbReference>
<dbReference type="PROSITE" id="PS50020">
    <property type="entry name" value="WW_DOMAIN_2"/>
    <property type="match status" value="1"/>
</dbReference>
<dbReference type="PANTHER" id="PTHR24148:SF73">
    <property type="entry name" value="HET DOMAIN PROTEIN (AFU_ORTHOLOGUE AFUA_8G01020)"/>
    <property type="match status" value="1"/>
</dbReference>
<name>A0A6A6V7I1_9PLEO</name>
<dbReference type="Proteomes" id="UP000799440">
    <property type="component" value="Unassembled WGS sequence"/>
</dbReference>
<dbReference type="Gene3D" id="2.20.70.10">
    <property type="match status" value="1"/>
</dbReference>
<feature type="domain" description="WW" evidence="1">
    <location>
        <begin position="58"/>
        <end position="91"/>
    </location>
</feature>
<organism evidence="2 3">
    <name type="scientific">Sporormia fimetaria CBS 119925</name>
    <dbReference type="NCBI Taxonomy" id="1340428"/>
    <lineage>
        <taxon>Eukaryota</taxon>
        <taxon>Fungi</taxon>
        <taxon>Dikarya</taxon>
        <taxon>Ascomycota</taxon>
        <taxon>Pezizomycotina</taxon>
        <taxon>Dothideomycetes</taxon>
        <taxon>Pleosporomycetidae</taxon>
        <taxon>Pleosporales</taxon>
        <taxon>Sporormiaceae</taxon>
        <taxon>Sporormia</taxon>
    </lineage>
</organism>
<evidence type="ECO:0000313" key="2">
    <source>
        <dbReference type="EMBL" id="KAF2746568.1"/>
    </source>
</evidence>
<dbReference type="SUPFAM" id="SSF51045">
    <property type="entry name" value="WW domain"/>
    <property type="match status" value="1"/>
</dbReference>
<keyword evidence="3" id="KW-1185">Reference proteome</keyword>
<dbReference type="InterPro" id="IPR010730">
    <property type="entry name" value="HET"/>
</dbReference>
<sequence length="724" mass="82105">MEPYIYQPLENPDQDIRLLELIPGDFDAPLEIRIVHAPLIAKPPPTPPGRLPLGSIQRTVPSGYLAYETLEGRVFFYDEKSHETSWNHPDDAVMPASYCPMEPRSTATVYFEALSYVWGDNTAKTELRVSSEDEELRSLCVGQNLAMALLYLRAKNYKRTLWIDAICINQSDHAEKRKQVSRMAELYALAPKTILWLGAEADDSALALGTMEAFGKLWMISLQEELLHIRPGHDWGEVNRELEKMLLPKCRRALDAVAQRPYFQRLWIRQEVGLSRHRAVVQCGRYVLSWPDLQAGVRILNYKTDDSLADSLLQDLSQTMMEVTPISELLYNTRHCKCYDPRDRIYAILGLLPDSVRSQIPPDYTLSTVEVYRLAFLADNRLLNYCDLKSRRLDGPSWVADLSSEPSMLLPIAVYSATADIPSPRYQVDSHILRVSGVMYTQVETVSRGRLPLKHSADAQFQLLHLFRSFFETLETATDVNGPSLDAILINVLTQGYYSIDQIGGSERHDPRVAQWRKALKHMLEGIKGDMESFCGREEVHAPDGFLRYLCSHSGGLALIQTRNKLIGIGSPGAEPGDQVCLVFGYELPLLLRPQENGTFKVVGTAYIHGLGDGEALLGELPHPWRALTIIQHRSSRRIFHNLETSDSTRLDPRLPPLKEPWRRMMFDKVPSPFPDPSTGEIVTIPYYYFEHQQTGEISGLHTALQSDDFIRSRGVEVRDFDLV</sequence>
<dbReference type="InterPro" id="IPR001202">
    <property type="entry name" value="WW_dom"/>
</dbReference>
<accession>A0A6A6V7I1</accession>
<dbReference type="InterPro" id="IPR036020">
    <property type="entry name" value="WW_dom_sf"/>
</dbReference>
<dbReference type="EMBL" id="MU006577">
    <property type="protein sequence ID" value="KAF2746568.1"/>
    <property type="molecule type" value="Genomic_DNA"/>
</dbReference>
<dbReference type="OrthoDB" id="4850726at2759"/>
<proteinExistence type="predicted"/>
<evidence type="ECO:0000313" key="3">
    <source>
        <dbReference type="Proteomes" id="UP000799440"/>
    </source>
</evidence>